<feature type="region of interest" description="Disordered" evidence="1">
    <location>
        <begin position="139"/>
        <end position="159"/>
    </location>
</feature>
<feature type="compositionally biased region" description="Low complexity" evidence="1">
    <location>
        <begin position="139"/>
        <end position="148"/>
    </location>
</feature>
<dbReference type="STRING" id="556484.B7G153"/>
<dbReference type="KEGG" id="pti:PHATRDRAFT_46419"/>
<evidence type="ECO:0000259" key="2">
    <source>
        <dbReference type="Pfam" id="PF25372"/>
    </source>
</evidence>
<accession>B7G153</accession>
<dbReference type="eggNOG" id="KOG1947">
    <property type="taxonomic scope" value="Eukaryota"/>
</dbReference>
<feature type="domain" description="F-box/LRR-repeat protein 15-like leucin rich repeat" evidence="2">
    <location>
        <begin position="588"/>
        <end position="705"/>
    </location>
</feature>
<organism evidence="3 4">
    <name type="scientific">Phaeodactylum tricornutum (strain CCAP 1055/1)</name>
    <dbReference type="NCBI Taxonomy" id="556484"/>
    <lineage>
        <taxon>Eukaryota</taxon>
        <taxon>Sar</taxon>
        <taxon>Stramenopiles</taxon>
        <taxon>Ochrophyta</taxon>
        <taxon>Bacillariophyta</taxon>
        <taxon>Bacillariophyceae</taxon>
        <taxon>Bacillariophycidae</taxon>
        <taxon>Naviculales</taxon>
        <taxon>Phaeodactylaceae</taxon>
        <taxon>Phaeodactylum</taxon>
    </lineage>
</organism>
<dbReference type="EMBL" id="CM000613">
    <property type="protein sequence ID" value="EEC47443.1"/>
    <property type="molecule type" value="Genomic_DNA"/>
</dbReference>
<dbReference type="Gene3D" id="3.80.10.10">
    <property type="entry name" value="Ribonuclease Inhibitor"/>
    <property type="match status" value="2"/>
</dbReference>
<dbReference type="PANTHER" id="PTHR13318:SF105">
    <property type="entry name" value="F-BOX_LRR-REPEAT PROTEIN 3"/>
    <property type="match status" value="1"/>
</dbReference>
<protein>
    <recommendedName>
        <fullName evidence="2">F-box/LRR-repeat protein 15-like leucin rich repeat domain-containing protein</fullName>
    </recommendedName>
</protein>
<dbReference type="OrthoDB" id="550575at2759"/>
<evidence type="ECO:0000256" key="1">
    <source>
        <dbReference type="SAM" id="MobiDB-lite"/>
    </source>
</evidence>
<dbReference type="Pfam" id="PF25372">
    <property type="entry name" value="DUF7885"/>
    <property type="match status" value="1"/>
</dbReference>
<dbReference type="SMART" id="SM00367">
    <property type="entry name" value="LRR_CC"/>
    <property type="match status" value="6"/>
</dbReference>
<dbReference type="PaxDb" id="2850-Phatr46419"/>
<gene>
    <name evidence="3" type="ORF">PHATRDRAFT_46419</name>
</gene>
<dbReference type="InParanoid" id="B7G153"/>
<name>B7G153_PHATC</name>
<reference evidence="3 4" key="1">
    <citation type="journal article" date="2008" name="Nature">
        <title>The Phaeodactylum genome reveals the evolutionary history of diatom genomes.</title>
        <authorList>
            <person name="Bowler C."/>
            <person name="Allen A.E."/>
            <person name="Badger J.H."/>
            <person name="Grimwood J."/>
            <person name="Jabbari K."/>
            <person name="Kuo A."/>
            <person name="Maheswari U."/>
            <person name="Martens C."/>
            <person name="Maumus F."/>
            <person name="Otillar R.P."/>
            <person name="Rayko E."/>
            <person name="Salamov A."/>
            <person name="Vandepoele K."/>
            <person name="Beszteri B."/>
            <person name="Gruber A."/>
            <person name="Heijde M."/>
            <person name="Katinka M."/>
            <person name="Mock T."/>
            <person name="Valentin K."/>
            <person name="Verret F."/>
            <person name="Berges J.A."/>
            <person name="Brownlee C."/>
            <person name="Cadoret J.P."/>
            <person name="Chiovitti A."/>
            <person name="Choi C.J."/>
            <person name="Coesel S."/>
            <person name="De Martino A."/>
            <person name="Detter J.C."/>
            <person name="Durkin C."/>
            <person name="Falciatore A."/>
            <person name="Fournet J."/>
            <person name="Haruta M."/>
            <person name="Huysman M.J."/>
            <person name="Jenkins B.D."/>
            <person name="Jiroutova K."/>
            <person name="Jorgensen R.E."/>
            <person name="Joubert Y."/>
            <person name="Kaplan A."/>
            <person name="Kroger N."/>
            <person name="Kroth P.G."/>
            <person name="La Roche J."/>
            <person name="Lindquist E."/>
            <person name="Lommer M."/>
            <person name="Martin-Jezequel V."/>
            <person name="Lopez P.J."/>
            <person name="Lucas S."/>
            <person name="Mangogna M."/>
            <person name="McGinnis K."/>
            <person name="Medlin L.K."/>
            <person name="Montsant A."/>
            <person name="Oudot-Le Secq M.P."/>
            <person name="Napoli C."/>
            <person name="Obornik M."/>
            <person name="Parker M.S."/>
            <person name="Petit J.L."/>
            <person name="Porcel B.M."/>
            <person name="Poulsen N."/>
            <person name="Robison M."/>
            <person name="Rychlewski L."/>
            <person name="Rynearson T.A."/>
            <person name="Schmutz J."/>
            <person name="Shapiro H."/>
            <person name="Siaut M."/>
            <person name="Stanley M."/>
            <person name="Sussman M.R."/>
            <person name="Taylor A.R."/>
            <person name="Vardi A."/>
            <person name="von Dassow P."/>
            <person name="Vyverman W."/>
            <person name="Willis A."/>
            <person name="Wyrwicz L.S."/>
            <person name="Rokhsar D.S."/>
            <person name="Weissenbach J."/>
            <person name="Armbrust E.V."/>
            <person name="Green B.R."/>
            <person name="Van de Peer Y."/>
            <person name="Grigoriev I.V."/>
        </authorList>
    </citation>
    <scope>NUCLEOTIDE SEQUENCE [LARGE SCALE GENOMIC DNA]</scope>
    <source>
        <strain evidence="3 4">CCAP 1055/1</strain>
    </source>
</reference>
<dbReference type="GO" id="GO:0019005">
    <property type="term" value="C:SCF ubiquitin ligase complex"/>
    <property type="evidence" value="ECO:0007669"/>
    <property type="project" value="TreeGrafter"/>
</dbReference>
<dbReference type="HOGENOM" id="CLU_343715_0_0_1"/>
<dbReference type="GO" id="GO:0031146">
    <property type="term" value="P:SCF-dependent proteasomal ubiquitin-dependent protein catabolic process"/>
    <property type="evidence" value="ECO:0007669"/>
    <property type="project" value="TreeGrafter"/>
</dbReference>
<dbReference type="SUPFAM" id="SSF52047">
    <property type="entry name" value="RNI-like"/>
    <property type="match status" value="1"/>
</dbReference>
<dbReference type="RefSeq" id="XP_002180791.1">
    <property type="nucleotide sequence ID" value="XM_002180755.1"/>
</dbReference>
<evidence type="ECO:0000313" key="3">
    <source>
        <dbReference type="EMBL" id="EEC47443.1"/>
    </source>
</evidence>
<dbReference type="GeneID" id="7201782"/>
<reference evidence="4" key="2">
    <citation type="submission" date="2008-08" db="EMBL/GenBank/DDBJ databases">
        <authorList>
            <consortium name="Diatom Consortium"/>
            <person name="Grigoriev I."/>
            <person name="Grimwood J."/>
            <person name="Kuo A."/>
            <person name="Otillar R.P."/>
            <person name="Salamov A."/>
            <person name="Detter J.C."/>
            <person name="Lindquist E."/>
            <person name="Shapiro H."/>
            <person name="Lucas S."/>
            <person name="Glavina del Rio T."/>
            <person name="Pitluck S."/>
            <person name="Rokhsar D."/>
            <person name="Bowler C."/>
        </authorList>
    </citation>
    <scope>GENOME REANNOTATION</scope>
    <source>
        <strain evidence="4">CCAP 1055/1</strain>
    </source>
</reference>
<sequence length="816" mass="91139">MEASRLTMSMEERCSARRIAEKQALLPPFSPDYDSGCNIGGANNSSDETPSLMVKIVSASYGPCEGKRLLTGELSNDTATGIPFTRDVTPFLRALLLAQQHPKDSGPGSNFDFANGTIRLDALRNGMKRSNVRVLLGDADTTTGSTSDPHNGEQSLENGNTRTQSMNAVFGDPCPGVSKRLHVHYCVAEASANKSARLASTEWHDESFAEHEAVVLKRRISCEMVDSHFRYAAVRTLAKEQHQKQLLSPLLELTSKDNELDDQTTLLQARRMGRAQSMTEFAEDLLSSYIQFASTMSSNESEKATGASEASNGVVLDKCWSTSSRVTSLPPNLKVRPKPRQWRLRSAVSEIVLPIVMPFLEVRERVHCQRVCHGWRCTIREWGVATTIDNNDSAFPYFTRTLLKGLLTNSYSSLECLFLSGFADLEPDDLHRAIPFLRKLRSIDISWCVRLNNETMSSLATFAHDTLRVLYMKGVRKVDDSGISQICRQCHKLQVLDVSNLPLTDVSGLAIGRHLKELRALYMRDNYKLTNASLDAITQHCTRLEQLTLWGLNRIKHLRLPELWTLENSPTIPLLYDGVNSGSPDGSRLVMLNLWGCHSLRDDAADALVGMHRLRSLIVSECHRLTDTFVFSIVRFVPELQHLYLRYCKKLTDASIQAITHGVPNLYSLDLSFCTKLSSGAIYAMLKARGSTLAELRLQSCRLLNIAHHPDLPVPEEGNNNLAGRQILNALRYHGEGSSLSVLDVRGCAGQPDIATPYHQTDPFVLGMERLEFRQAVPGFFRRPARWNRNIESRLVQQVQALDRTIASISQSDESK</sequence>
<dbReference type="Proteomes" id="UP000000759">
    <property type="component" value="Chromosome 10"/>
</dbReference>
<proteinExistence type="predicted"/>
<keyword evidence="4" id="KW-1185">Reference proteome</keyword>
<dbReference type="InterPro" id="IPR006553">
    <property type="entry name" value="Leu-rich_rpt_Cys-con_subtyp"/>
</dbReference>
<dbReference type="PANTHER" id="PTHR13318">
    <property type="entry name" value="PARTNER OF PAIRED, ISOFORM B-RELATED"/>
    <property type="match status" value="1"/>
</dbReference>
<dbReference type="AlphaFoldDB" id="B7G153"/>
<dbReference type="InterPro" id="IPR032675">
    <property type="entry name" value="LRR_dom_sf"/>
</dbReference>
<evidence type="ECO:0000313" key="4">
    <source>
        <dbReference type="Proteomes" id="UP000000759"/>
    </source>
</evidence>
<dbReference type="InterPro" id="IPR057207">
    <property type="entry name" value="FBXL15_LRR"/>
</dbReference>